<comment type="caution">
    <text evidence="2">The sequence shown here is derived from an EMBL/GenBank/DDBJ whole genome shotgun (WGS) entry which is preliminary data.</text>
</comment>
<dbReference type="PROSITE" id="PS50104">
    <property type="entry name" value="TIR"/>
    <property type="match status" value="1"/>
</dbReference>
<dbReference type="PANTHER" id="PTHR16253">
    <property type="entry name" value="TETRATRICOPEPTIDE REPEAT PROTEIN 22"/>
    <property type="match status" value="1"/>
</dbReference>
<accession>A0ABQ9F3K5</accession>
<evidence type="ECO:0000313" key="3">
    <source>
        <dbReference type="Proteomes" id="UP001217089"/>
    </source>
</evidence>
<dbReference type="Proteomes" id="UP001217089">
    <property type="component" value="Unassembled WGS sequence"/>
</dbReference>
<dbReference type="Gene3D" id="3.40.50.10140">
    <property type="entry name" value="Toll/interleukin-1 receptor homology (TIR) domain"/>
    <property type="match status" value="1"/>
</dbReference>
<dbReference type="PANTHER" id="PTHR16253:SF0">
    <property type="entry name" value="TETRATRICOPEPTIDE REPEAT PROTEIN 22"/>
    <property type="match status" value="1"/>
</dbReference>
<keyword evidence="3" id="KW-1185">Reference proteome</keyword>
<evidence type="ECO:0000313" key="2">
    <source>
        <dbReference type="EMBL" id="KAJ8311979.1"/>
    </source>
</evidence>
<dbReference type="SUPFAM" id="SSF52200">
    <property type="entry name" value="Toll/Interleukin receptor TIR domain"/>
    <property type="match status" value="1"/>
</dbReference>
<feature type="domain" description="TIR" evidence="1">
    <location>
        <begin position="164"/>
        <end position="305"/>
    </location>
</feature>
<proteinExistence type="predicted"/>
<dbReference type="InterPro" id="IPR035897">
    <property type="entry name" value="Toll_tir_struct_dom_sf"/>
</dbReference>
<name>A0ABQ9F3K5_TEGGR</name>
<reference evidence="2 3" key="1">
    <citation type="submission" date="2022-12" db="EMBL/GenBank/DDBJ databases">
        <title>Chromosome-level genome of Tegillarca granosa.</title>
        <authorList>
            <person name="Kim J."/>
        </authorList>
    </citation>
    <scope>NUCLEOTIDE SEQUENCE [LARGE SCALE GENOMIC DNA]</scope>
    <source>
        <strain evidence="2">Teg-2019</strain>
        <tissue evidence="2">Adductor muscle</tissue>
    </source>
</reference>
<dbReference type="Pfam" id="PF13676">
    <property type="entry name" value="TIR_2"/>
    <property type="match status" value="1"/>
</dbReference>
<dbReference type="InterPro" id="IPR000157">
    <property type="entry name" value="TIR_dom"/>
</dbReference>
<organism evidence="2 3">
    <name type="scientific">Tegillarca granosa</name>
    <name type="common">Malaysian cockle</name>
    <name type="synonym">Anadara granosa</name>
    <dbReference type="NCBI Taxonomy" id="220873"/>
    <lineage>
        <taxon>Eukaryota</taxon>
        <taxon>Metazoa</taxon>
        <taxon>Spiralia</taxon>
        <taxon>Lophotrochozoa</taxon>
        <taxon>Mollusca</taxon>
        <taxon>Bivalvia</taxon>
        <taxon>Autobranchia</taxon>
        <taxon>Pteriomorphia</taxon>
        <taxon>Arcoida</taxon>
        <taxon>Arcoidea</taxon>
        <taxon>Arcidae</taxon>
        <taxon>Tegillarca</taxon>
    </lineage>
</organism>
<sequence length="310" mass="35652">MKRAMHLARKSSKPESLTRIVHFILDLYRAKSSESLTSRNYLLSEMLFWIGQGKAKFPDISRSISDLCKYNADGMLDFITFLLNDKDSNSASNKTLISSCIDALKHWQGKRGGYEDRIKECDDKLKILSSSVTVTPDSERTAQYTVPDIVMPFSIDAKIQHSKFKYDFFVSHSNVNRDWVNNYLLHQLETKLHDNDIAFKGCIADRDFTPGNTIIDNIIDAVKHSCKIIFVITADFITSRWCDFEVDKALIEMLSTKKKEDCIIPILLEKITDQSFPEKLGHITYLDLTDESKRFEEVMKLKRALSIQLD</sequence>
<dbReference type="SMART" id="SM00255">
    <property type="entry name" value="TIR"/>
    <property type="match status" value="1"/>
</dbReference>
<dbReference type="EMBL" id="JARBDR010000440">
    <property type="protein sequence ID" value="KAJ8311979.1"/>
    <property type="molecule type" value="Genomic_DNA"/>
</dbReference>
<dbReference type="InterPro" id="IPR042342">
    <property type="entry name" value="TTC22"/>
</dbReference>
<protein>
    <recommendedName>
        <fullName evidence="1">TIR domain-containing protein</fullName>
    </recommendedName>
</protein>
<gene>
    <name evidence="2" type="ORF">KUTeg_009352</name>
</gene>
<evidence type="ECO:0000259" key="1">
    <source>
        <dbReference type="PROSITE" id="PS50104"/>
    </source>
</evidence>